<dbReference type="NCBIfam" id="TIGR00656">
    <property type="entry name" value="asp_kin_monofn"/>
    <property type="match status" value="1"/>
</dbReference>
<dbReference type="EC" id="2.7.2.4" evidence="6 17"/>
<dbReference type="FunFam" id="3.30.2130.10:FF:000002">
    <property type="entry name" value="Aspartokinase"/>
    <property type="match status" value="1"/>
</dbReference>
<evidence type="ECO:0000256" key="2">
    <source>
        <dbReference type="ARBA" id="ARBA00004766"/>
    </source>
</evidence>
<evidence type="ECO:0000256" key="11">
    <source>
        <dbReference type="ARBA" id="ARBA00022777"/>
    </source>
</evidence>
<dbReference type="Pfam" id="PF22468">
    <property type="entry name" value="ACT_9"/>
    <property type="match status" value="2"/>
</dbReference>
<evidence type="ECO:0000256" key="15">
    <source>
        <dbReference type="ARBA" id="ARBA00047872"/>
    </source>
</evidence>
<keyword evidence="10 16" id="KW-0547">Nucleotide-binding</keyword>
<dbReference type="Gene3D" id="3.30.2130.10">
    <property type="entry name" value="VC0802-like"/>
    <property type="match status" value="1"/>
</dbReference>
<dbReference type="OrthoDB" id="9799110at2"/>
<evidence type="ECO:0000313" key="21">
    <source>
        <dbReference type="EMBL" id="QCC78393.1"/>
    </source>
</evidence>
<evidence type="ECO:0000256" key="18">
    <source>
        <dbReference type="RuleBase" id="RU004249"/>
    </source>
</evidence>
<dbReference type="PANTHER" id="PTHR21499:SF3">
    <property type="entry name" value="ASPARTOKINASE"/>
    <property type="match status" value="1"/>
</dbReference>
<feature type="binding site" evidence="16">
    <location>
        <position position="74"/>
    </location>
    <ligand>
        <name>substrate</name>
    </ligand>
</feature>
<dbReference type="SUPFAM" id="SSF55021">
    <property type="entry name" value="ACT-like"/>
    <property type="match status" value="2"/>
</dbReference>
<dbReference type="EMBL" id="CP038462">
    <property type="protein sequence ID" value="QCC78393.1"/>
    <property type="molecule type" value="Genomic_DNA"/>
</dbReference>
<dbReference type="InterPro" id="IPR045865">
    <property type="entry name" value="ACT-like_dom_sf"/>
</dbReference>
<dbReference type="Pfam" id="PF00696">
    <property type="entry name" value="AA_kinase"/>
    <property type="match status" value="1"/>
</dbReference>
<dbReference type="InterPro" id="IPR005260">
    <property type="entry name" value="Asp_kin_monofn"/>
</dbReference>
<organism evidence="21 22">
    <name type="scientific">Nocardioides daphniae</name>
    <dbReference type="NCBI Taxonomy" id="402297"/>
    <lineage>
        <taxon>Bacteria</taxon>
        <taxon>Bacillati</taxon>
        <taxon>Actinomycetota</taxon>
        <taxon>Actinomycetes</taxon>
        <taxon>Propionibacteriales</taxon>
        <taxon>Nocardioidaceae</taxon>
        <taxon>Nocardioides</taxon>
    </lineage>
</organism>
<dbReference type="InterPro" id="IPR002912">
    <property type="entry name" value="ACT_dom"/>
</dbReference>
<evidence type="ECO:0000256" key="17">
    <source>
        <dbReference type="RuleBase" id="RU003448"/>
    </source>
</evidence>
<keyword evidence="12 16" id="KW-0067">ATP-binding</keyword>
<dbReference type="NCBIfam" id="NF005154">
    <property type="entry name" value="PRK06635.1-2"/>
    <property type="match status" value="1"/>
</dbReference>
<dbReference type="KEGG" id="ndp:E2C04_16485"/>
<dbReference type="InterPro" id="IPR001341">
    <property type="entry name" value="Asp_kinase"/>
</dbReference>
<evidence type="ECO:0000256" key="8">
    <source>
        <dbReference type="ARBA" id="ARBA00022605"/>
    </source>
</evidence>
<dbReference type="GO" id="GO:0004072">
    <property type="term" value="F:aspartate kinase activity"/>
    <property type="evidence" value="ECO:0007669"/>
    <property type="project" value="UniProtKB-EC"/>
</dbReference>
<dbReference type="PANTHER" id="PTHR21499">
    <property type="entry name" value="ASPARTATE KINASE"/>
    <property type="match status" value="1"/>
</dbReference>
<evidence type="ECO:0000256" key="6">
    <source>
        <dbReference type="ARBA" id="ARBA00013059"/>
    </source>
</evidence>
<dbReference type="InterPro" id="IPR041740">
    <property type="entry name" value="AKii-LysC-BS"/>
</dbReference>
<evidence type="ECO:0000313" key="20">
    <source>
        <dbReference type="EMBL" id="GGD12833.1"/>
    </source>
</evidence>
<gene>
    <name evidence="21" type="ORF">E2C04_16485</name>
    <name evidence="20" type="ORF">GCM10007231_09810</name>
</gene>
<dbReference type="GO" id="GO:0009090">
    <property type="term" value="P:homoserine biosynthetic process"/>
    <property type="evidence" value="ECO:0007669"/>
    <property type="project" value="TreeGrafter"/>
</dbReference>
<keyword evidence="8 18" id="KW-0028">Amino-acid biosynthesis</keyword>
<comment type="pathway">
    <text evidence="3 18">Amino-acid biosynthesis; L-methionine biosynthesis via de novo pathway; L-homoserine from L-aspartate: step 1/3.</text>
</comment>
<dbReference type="InterPro" id="IPR054352">
    <property type="entry name" value="ACT_Aspartokinase"/>
</dbReference>
<feature type="binding site" evidence="16">
    <location>
        <position position="185"/>
    </location>
    <ligand>
        <name>ATP</name>
        <dbReference type="ChEBI" id="CHEBI:30616"/>
    </ligand>
</feature>
<dbReference type="InterPro" id="IPR036393">
    <property type="entry name" value="AceGlu_kinase-like_sf"/>
</dbReference>
<dbReference type="NCBIfam" id="TIGR00657">
    <property type="entry name" value="asp_kinases"/>
    <property type="match status" value="1"/>
</dbReference>
<dbReference type="NCBIfam" id="NF005153">
    <property type="entry name" value="PRK06635.1-1"/>
    <property type="match status" value="1"/>
</dbReference>
<keyword evidence="11 17" id="KW-0418">Kinase</keyword>
<dbReference type="GO" id="GO:0009089">
    <property type="term" value="P:lysine biosynthetic process via diaminopimelate"/>
    <property type="evidence" value="ECO:0007669"/>
    <property type="project" value="UniProtKB-UniPathway"/>
</dbReference>
<dbReference type="InterPro" id="IPR018042">
    <property type="entry name" value="Aspartate_kinase_CS"/>
</dbReference>
<reference evidence="23" key="3">
    <citation type="journal article" date="2019" name="Int. J. Syst. Evol. Microbiol.">
        <title>The Global Catalogue of Microorganisms (GCM) 10K type strain sequencing project: providing services to taxonomists for standard genome sequencing and annotation.</title>
        <authorList>
            <consortium name="The Broad Institute Genomics Platform"/>
            <consortium name="The Broad Institute Genome Sequencing Center for Infectious Disease"/>
            <person name="Wu L."/>
            <person name="Ma J."/>
        </authorList>
    </citation>
    <scope>NUCLEOTIDE SEQUENCE [LARGE SCALE GENOMIC DNA]</scope>
    <source>
        <strain evidence="23">CCM 7403</strain>
    </source>
</reference>
<keyword evidence="23" id="KW-1185">Reference proteome</keyword>
<dbReference type="CDD" id="cd04923">
    <property type="entry name" value="ACT_AK-LysC-DapG-like_2"/>
    <property type="match status" value="1"/>
</dbReference>
<evidence type="ECO:0000256" key="5">
    <source>
        <dbReference type="ARBA" id="ARBA00010122"/>
    </source>
</evidence>
<evidence type="ECO:0000256" key="3">
    <source>
        <dbReference type="ARBA" id="ARBA00004986"/>
    </source>
</evidence>
<dbReference type="GO" id="GO:0005829">
    <property type="term" value="C:cytosol"/>
    <property type="evidence" value="ECO:0007669"/>
    <property type="project" value="TreeGrafter"/>
</dbReference>
<proteinExistence type="inferred from homology"/>
<evidence type="ECO:0000256" key="14">
    <source>
        <dbReference type="ARBA" id="ARBA00023154"/>
    </source>
</evidence>
<dbReference type="NCBIfam" id="NF005155">
    <property type="entry name" value="PRK06635.1-4"/>
    <property type="match status" value="1"/>
</dbReference>
<protein>
    <recommendedName>
        <fullName evidence="7 17">Aspartokinase</fullName>
        <ecNumber evidence="6 17">2.7.2.4</ecNumber>
    </recommendedName>
</protein>
<reference evidence="20" key="5">
    <citation type="submission" date="2024-05" db="EMBL/GenBank/DDBJ databases">
        <authorList>
            <person name="Sun Q."/>
            <person name="Sedlacek I."/>
        </authorList>
    </citation>
    <scope>NUCLEOTIDE SEQUENCE</scope>
    <source>
        <strain evidence="20">CCM 7403</strain>
    </source>
</reference>
<dbReference type="CDD" id="cd04261">
    <property type="entry name" value="AAK_AKii-LysC-BS"/>
    <property type="match status" value="1"/>
</dbReference>
<dbReference type="PROSITE" id="PS51671">
    <property type="entry name" value="ACT"/>
    <property type="match status" value="1"/>
</dbReference>
<evidence type="ECO:0000256" key="4">
    <source>
        <dbReference type="ARBA" id="ARBA00005139"/>
    </source>
</evidence>
<dbReference type="GO" id="GO:0009088">
    <property type="term" value="P:threonine biosynthetic process"/>
    <property type="evidence" value="ECO:0007669"/>
    <property type="project" value="UniProtKB-UniPathway"/>
</dbReference>
<dbReference type="Gene3D" id="3.40.1160.10">
    <property type="entry name" value="Acetylglutamate kinase-like"/>
    <property type="match status" value="1"/>
</dbReference>
<dbReference type="Proteomes" id="UP000297025">
    <property type="component" value="Chromosome"/>
</dbReference>
<dbReference type="PROSITE" id="PS00324">
    <property type="entry name" value="ASPARTOKINASE"/>
    <property type="match status" value="1"/>
</dbReference>
<name>A0A4P7UDQ2_9ACTN</name>
<evidence type="ECO:0000256" key="10">
    <source>
        <dbReference type="ARBA" id="ARBA00022741"/>
    </source>
</evidence>
<dbReference type="UniPathway" id="UPA00051">
    <property type="reaction ID" value="UER00462"/>
</dbReference>
<evidence type="ECO:0000313" key="23">
    <source>
        <dbReference type="Proteomes" id="UP000630594"/>
    </source>
</evidence>
<evidence type="ECO:0000259" key="19">
    <source>
        <dbReference type="PROSITE" id="PS51671"/>
    </source>
</evidence>
<evidence type="ECO:0000256" key="9">
    <source>
        <dbReference type="ARBA" id="ARBA00022679"/>
    </source>
</evidence>
<dbReference type="EMBL" id="BMCK01000001">
    <property type="protein sequence ID" value="GGD12833.1"/>
    <property type="molecule type" value="Genomic_DNA"/>
</dbReference>
<dbReference type="UniPathway" id="UPA00050">
    <property type="reaction ID" value="UER00461"/>
</dbReference>
<reference evidence="21" key="4">
    <citation type="submission" date="2019-03" db="EMBL/GenBank/DDBJ databases">
        <authorList>
            <person name="Huang Y."/>
        </authorList>
    </citation>
    <scope>NUCLEOTIDE SEQUENCE</scope>
    <source>
        <strain evidence="21">JCM 16608</strain>
    </source>
</reference>
<comment type="pathway">
    <text evidence="4 18">Amino-acid biosynthesis; L-threonine biosynthesis; L-threonine from L-aspartate: step 1/5.</text>
</comment>
<dbReference type="SUPFAM" id="SSF53633">
    <property type="entry name" value="Carbamate kinase-like"/>
    <property type="match status" value="1"/>
</dbReference>
<dbReference type="Proteomes" id="UP000630594">
    <property type="component" value="Unassembled WGS sequence"/>
</dbReference>
<feature type="binding site" evidence="16">
    <location>
        <begin position="7"/>
        <end position="10"/>
    </location>
    <ligand>
        <name>ATP</name>
        <dbReference type="ChEBI" id="CHEBI:30616"/>
    </ligand>
</feature>
<dbReference type="PIRSF" id="PIRSF000726">
    <property type="entry name" value="Asp_kin"/>
    <property type="match status" value="1"/>
</dbReference>
<dbReference type="CDD" id="cd04913">
    <property type="entry name" value="ACT_AKii-LysC-BS-like_1"/>
    <property type="match status" value="1"/>
</dbReference>
<sequence length="424" mass="44301">MGIVVQKYGGSSVADAAGIKRVAQRIVNTKKAGNDVVVVVSAMGDTTDELRDLAEEVSPLPPPRELDMLLTAGERISMALVAMAIAQLGHKAQSFTGSQAGVITTAEHGKAKIIDITPGRIQAAIDEGSIAIVAGFQGVSQDTKDVTTLGRGASDTTAVALAAALGADVCEIYSDVDGVFTADPRIVPTAKKLDSVSYEEMLEMAASGAKILHLRCVEYARRFNMPVHVRSSFSTKEGTWILPTPSENEATMEQAIISGVAHDRSEAKITVVGVPDKVGEAARIFEALADAGVNIDMVVQNISAAATGLTDISFTLPREDGQTAMGALAKVESQIGYEKLLFDDQIGKVSLIGAGMRSYPGVTAKFFASLASAGINIEMISTSEIRISVIVDSADVDNAVQATHTAFGLDADEVEAVVYGGTGR</sequence>
<keyword evidence="13" id="KW-0220">Diaminopimelate biosynthesis</keyword>
<dbReference type="GO" id="GO:0019877">
    <property type="term" value="P:diaminopimelate biosynthetic process"/>
    <property type="evidence" value="ECO:0007669"/>
    <property type="project" value="UniProtKB-KW"/>
</dbReference>
<evidence type="ECO:0000256" key="16">
    <source>
        <dbReference type="PIRSR" id="PIRSR000726-1"/>
    </source>
</evidence>
<dbReference type="FunFam" id="3.40.1160.10:FF:000002">
    <property type="entry name" value="Aspartokinase"/>
    <property type="match status" value="1"/>
</dbReference>
<accession>A0A4P7UDQ2</accession>
<comment type="function">
    <text evidence="1">Catalyzes the phosphorylation of the beta-carboxyl group of aspartic acid with ATP to yield 4-phospho-L-aspartate, which is involved in the branched biosynthetic pathway leading to the biosynthesis of amino acids lysine, threonine, isoleucine and methionine.</text>
</comment>
<dbReference type="GO" id="GO:0005524">
    <property type="term" value="F:ATP binding"/>
    <property type="evidence" value="ECO:0007669"/>
    <property type="project" value="UniProtKB-KW"/>
</dbReference>
<evidence type="ECO:0000256" key="12">
    <source>
        <dbReference type="ARBA" id="ARBA00022840"/>
    </source>
</evidence>
<evidence type="ECO:0000256" key="13">
    <source>
        <dbReference type="ARBA" id="ARBA00022915"/>
    </source>
</evidence>
<feature type="domain" description="ACT" evidence="19">
    <location>
        <begin position="269"/>
        <end position="354"/>
    </location>
</feature>
<reference evidence="20" key="2">
    <citation type="journal article" date="2014" name="Int. J. Syst. Evol. Microbiol.">
        <title>Complete genome of a new Firmicutes species belonging to the dominant human colonic microbiota ('Ruminococcus bicirculans') reveals two chromosomes and a selective capacity to utilize plant glucans.</title>
        <authorList>
            <consortium name="NISC Comparative Sequencing Program"/>
            <person name="Wegmann U."/>
            <person name="Louis P."/>
            <person name="Goesmann A."/>
            <person name="Henrissat B."/>
            <person name="Duncan S.H."/>
            <person name="Flint H.J."/>
        </authorList>
    </citation>
    <scope>NUCLEOTIDE SEQUENCE</scope>
    <source>
        <strain evidence="20">CCM 7403</strain>
    </source>
</reference>
<keyword evidence="14" id="KW-0457">Lysine biosynthesis</keyword>
<dbReference type="InterPro" id="IPR001048">
    <property type="entry name" value="Asp/Glu/Uridylate_kinase"/>
</dbReference>
<keyword evidence="9 17" id="KW-0808">Transferase</keyword>
<comment type="similarity">
    <text evidence="5 17">Belongs to the aspartokinase family.</text>
</comment>
<dbReference type="RefSeq" id="WP_135833430.1">
    <property type="nucleotide sequence ID" value="NZ_BMCK01000001.1"/>
</dbReference>
<dbReference type="AlphaFoldDB" id="A0A4P7UDQ2"/>
<evidence type="ECO:0000256" key="7">
    <source>
        <dbReference type="ARBA" id="ARBA00016273"/>
    </source>
</evidence>
<reference evidence="21 22" key="1">
    <citation type="journal article" date="2008" name="Int. J. Syst. Evol. Microbiol.">
        <title>Nocardioides daphniae sp. nov., isolated from Daphnia cucullata (Crustacea: Cladocera).</title>
        <authorList>
            <person name="Toth E.M."/>
            <person name="Keki Z."/>
            <person name="Homonnay Z.G."/>
            <person name="Borsodi A.K."/>
            <person name="Marialigeti K."/>
            <person name="Schumann P."/>
        </authorList>
    </citation>
    <scope>NUCLEOTIDE SEQUENCE [LARGE SCALE GENOMIC DNA]</scope>
    <source>
        <strain evidence="21 22">JCM 16608</strain>
    </source>
</reference>
<comment type="pathway">
    <text evidence="2 18">Amino-acid biosynthesis; L-lysine biosynthesis via DAP pathway; (S)-tetrahydrodipicolinate from L-aspartate: step 1/4.</text>
</comment>
<comment type="catalytic activity">
    <reaction evidence="15 17">
        <text>L-aspartate + ATP = 4-phospho-L-aspartate + ADP</text>
        <dbReference type="Rhea" id="RHEA:23776"/>
        <dbReference type="ChEBI" id="CHEBI:29991"/>
        <dbReference type="ChEBI" id="CHEBI:30616"/>
        <dbReference type="ChEBI" id="CHEBI:57535"/>
        <dbReference type="ChEBI" id="CHEBI:456216"/>
        <dbReference type="EC" id="2.7.2.4"/>
    </reaction>
</comment>
<evidence type="ECO:0000313" key="22">
    <source>
        <dbReference type="Proteomes" id="UP000297025"/>
    </source>
</evidence>
<feature type="binding site" evidence="16">
    <location>
        <position position="47"/>
    </location>
    <ligand>
        <name>substrate</name>
    </ligand>
</feature>
<evidence type="ECO:0000256" key="1">
    <source>
        <dbReference type="ARBA" id="ARBA00002843"/>
    </source>
</evidence>
<dbReference type="UniPathway" id="UPA00034">
    <property type="reaction ID" value="UER00015"/>
</dbReference>